<reference evidence="1 2" key="1">
    <citation type="submission" date="2021-06" db="EMBL/GenBank/DDBJ databases">
        <title>Caerostris darwini draft genome.</title>
        <authorList>
            <person name="Kono N."/>
            <person name="Arakawa K."/>
        </authorList>
    </citation>
    <scope>NUCLEOTIDE SEQUENCE [LARGE SCALE GENOMIC DNA]</scope>
</reference>
<protein>
    <recommendedName>
        <fullName evidence="3">Mos1 transposase HTH domain-containing protein</fullName>
    </recommendedName>
</protein>
<dbReference type="Proteomes" id="UP001054837">
    <property type="component" value="Unassembled WGS sequence"/>
</dbReference>
<dbReference type="AlphaFoldDB" id="A0AAV4MN19"/>
<proteinExistence type="predicted"/>
<evidence type="ECO:0008006" key="3">
    <source>
        <dbReference type="Google" id="ProtNLM"/>
    </source>
</evidence>
<sequence>MDPAKRSKHIAGFKIKVIQFAKENRNCVAARMFDVSESSIPPCTPGDDDGKRFRVWINYILGFVGFEILTSGKKKVV</sequence>
<organism evidence="1 2">
    <name type="scientific">Caerostris darwini</name>
    <dbReference type="NCBI Taxonomy" id="1538125"/>
    <lineage>
        <taxon>Eukaryota</taxon>
        <taxon>Metazoa</taxon>
        <taxon>Ecdysozoa</taxon>
        <taxon>Arthropoda</taxon>
        <taxon>Chelicerata</taxon>
        <taxon>Arachnida</taxon>
        <taxon>Araneae</taxon>
        <taxon>Araneomorphae</taxon>
        <taxon>Entelegynae</taxon>
        <taxon>Araneoidea</taxon>
        <taxon>Araneidae</taxon>
        <taxon>Caerostris</taxon>
    </lineage>
</organism>
<evidence type="ECO:0000313" key="1">
    <source>
        <dbReference type="EMBL" id="GIX72881.1"/>
    </source>
</evidence>
<dbReference type="EMBL" id="BPLQ01000562">
    <property type="protein sequence ID" value="GIX72881.1"/>
    <property type="molecule type" value="Genomic_DNA"/>
</dbReference>
<evidence type="ECO:0000313" key="2">
    <source>
        <dbReference type="Proteomes" id="UP001054837"/>
    </source>
</evidence>
<name>A0AAV4MN19_9ARAC</name>
<comment type="caution">
    <text evidence="1">The sequence shown here is derived from an EMBL/GenBank/DDBJ whole genome shotgun (WGS) entry which is preliminary data.</text>
</comment>
<keyword evidence="2" id="KW-1185">Reference proteome</keyword>
<accession>A0AAV4MN19</accession>
<gene>
    <name evidence="1" type="ORF">CDAR_72551</name>
</gene>